<proteinExistence type="inferred from homology"/>
<evidence type="ECO:0000256" key="1">
    <source>
        <dbReference type="ARBA" id="ARBA00006479"/>
    </source>
</evidence>
<name>A0A5C4U2H9_9CORY</name>
<evidence type="ECO:0000259" key="2">
    <source>
        <dbReference type="Pfam" id="PF12802"/>
    </source>
</evidence>
<comment type="caution">
    <text evidence="3">The sequence shown here is derived from an EMBL/GenBank/DDBJ whole genome shotgun (WGS) entry which is preliminary data.</text>
</comment>
<dbReference type="Gene3D" id="1.10.10.10">
    <property type="entry name" value="Winged helix-like DNA-binding domain superfamily/Winged helix DNA-binding domain"/>
    <property type="match status" value="1"/>
</dbReference>
<dbReference type="OrthoDB" id="3605644at2"/>
<dbReference type="Pfam" id="PF00480">
    <property type="entry name" value="ROK"/>
    <property type="match status" value="1"/>
</dbReference>
<dbReference type="RefSeq" id="WP_139465820.1">
    <property type="nucleotide sequence ID" value="NZ_VDHJ01000009.1"/>
</dbReference>
<dbReference type="InterPro" id="IPR043129">
    <property type="entry name" value="ATPase_NBD"/>
</dbReference>
<dbReference type="GO" id="GO:0003700">
    <property type="term" value="F:DNA-binding transcription factor activity"/>
    <property type="evidence" value="ECO:0007669"/>
    <property type="project" value="InterPro"/>
</dbReference>
<dbReference type="Gene3D" id="3.30.420.40">
    <property type="match status" value="1"/>
</dbReference>
<dbReference type="Pfam" id="PF12802">
    <property type="entry name" value="MarR_2"/>
    <property type="match status" value="1"/>
</dbReference>
<gene>
    <name evidence="3" type="ORF">FHE74_07155</name>
</gene>
<comment type="similarity">
    <text evidence="1">Belongs to the ROK (NagC/XylR) family.</text>
</comment>
<dbReference type="SUPFAM" id="SSF53067">
    <property type="entry name" value="Actin-like ATPase domain"/>
    <property type="match status" value="1"/>
</dbReference>
<dbReference type="PANTHER" id="PTHR18964:SF149">
    <property type="entry name" value="BIFUNCTIONAL UDP-N-ACETYLGLUCOSAMINE 2-EPIMERASE_N-ACETYLMANNOSAMINE KINASE"/>
    <property type="match status" value="1"/>
</dbReference>
<reference evidence="3 4" key="1">
    <citation type="submission" date="2019-06" db="EMBL/GenBank/DDBJ databases">
        <authorList>
            <person name="Li J."/>
        </authorList>
    </citation>
    <scope>NUCLEOTIDE SEQUENCE [LARGE SCALE GENOMIC DNA]</scope>
    <source>
        <strain evidence="3 4">LMG 28165</strain>
    </source>
</reference>
<dbReference type="AlphaFoldDB" id="A0A5C4U2H9"/>
<dbReference type="PANTHER" id="PTHR18964">
    <property type="entry name" value="ROK (REPRESSOR, ORF, KINASE) FAMILY"/>
    <property type="match status" value="1"/>
</dbReference>
<accession>A0A5C4U2H9</accession>
<dbReference type="InterPro" id="IPR036388">
    <property type="entry name" value="WH-like_DNA-bd_sf"/>
</dbReference>
<dbReference type="InterPro" id="IPR000835">
    <property type="entry name" value="HTH_MarR-typ"/>
</dbReference>
<keyword evidence="4" id="KW-1185">Reference proteome</keyword>
<dbReference type="InterPro" id="IPR000600">
    <property type="entry name" value="ROK"/>
</dbReference>
<dbReference type="Proteomes" id="UP000312032">
    <property type="component" value="Unassembled WGS sequence"/>
</dbReference>
<dbReference type="EMBL" id="VDHJ01000009">
    <property type="protein sequence ID" value="TNL96791.1"/>
    <property type="molecule type" value="Genomic_DNA"/>
</dbReference>
<feature type="domain" description="HTH marR-type" evidence="2">
    <location>
        <begin position="15"/>
        <end position="61"/>
    </location>
</feature>
<dbReference type="CDD" id="cd23763">
    <property type="entry name" value="ASKHA_ATPase_ROK"/>
    <property type="match status" value="1"/>
</dbReference>
<sequence>MLTLEPAFAPPSTPAARCLHVMRHQQLTTRRDLIDATGLSQPTVTRAVSTLIDHGLVQQRTDLTRSTGRGRPTVPLEVVDMDWVHAGFAVGTHSTYLGLFDTRGRTLRSRSIDLPIAEMSPDDVVEHLIAALHRTSIGLDRPLRTVGITFPGRVDSGDVISAPSIGWHDVDVAARLRYQFSVPVTIAAAVPAILGAELQSRQLNEHSLALFADDSVGAAVTAPSGVRPLPVSLADDSILPTAGLLKGTGFRTFGELVADESADSRSLLDARARGLAELLTGLVEEHSPELVVVAGSAFIDDPQAPSRFARAVREHTDVPLRLIPTHDEVVRAIARAAALDHMIHDPIAFA</sequence>
<evidence type="ECO:0000313" key="4">
    <source>
        <dbReference type="Proteomes" id="UP000312032"/>
    </source>
</evidence>
<protein>
    <submittedName>
        <fullName evidence="3">ROK family transcriptional regulator</fullName>
    </submittedName>
</protein>
<dbReference type="SUPFAM" id="SSF46785">
    <property type="entry name" value="Winged helix' DNA-binding domain"/>
    <property type="match status" value="1"/>
</dbReference>
<evidence type="ECO:0000313" key="3">
    <source>
        <dbReference type="EMBL" id="TNL96791.1"/>
    </source>
</evidence>
<dbReference type="InterPro" id="IPR036390">
    <property type="entry name" value="WH_DNA-bd_sf"/>
</dbReference>
<organism evidence="3 4">
    <name type="scientific">Corynebacterium tapiri</name>
    <dbReference type="NCBI Taxonomy" id="1448266"/>
    <lineage>
        <taxon>Bacteria</taxon>
        <taxon>Bacillati</taxon>
        <taxon>Actinomycetota</taxon>
        <taxon>Actinomycetes</taxon>
        <taxon>Mycobacteriales</taxon>
        <taxon>Corynebacteriaceae</taxon>
        <taxon>Corynebacterium</taxon>
    </lineage>
</organism>